<evidence type="ECO:0000256" key="6">
    <source>
        <dbReference type="ARBA" id="ARBA00023295"/>
    </source>
</evidence>
<dbReference type="PROSITE" id="PS00655">
    <property type="entry name" value="GLYCOSYL_HYDROL_F6_1"/>
    <property type="match status" value="1"/>
</dbReference>
<comment type="similarity">
    <text evidence="11">Belongs to the glycosyl hydrolase family 6.</text>
</comment>
<proteinExistence type="inferred from homology"/>
<dbReference type="EMBL" id="CP060828">
    <property type="protein sequence ID" value="QNP75865.1"/>
    <property type="molecule type" value="Genomic_DNA"/>
</dbReference>
<name>A0A7H0ISU9_9ACTN</name>
<keyword evidence="14" id="KW-1185">Reference proteome</keyword>
<feature type="binding site" evidence="9">
    <location>
        <position position="320"/>
    </location>
    <ligand>
        <name>substrate</name>
    </ligand>
</feature>
<dbReference type="Pfam" id="PF01341">
    <property type="entry name" value="Glyco_hydro_6"/>
    <property type="match status" value="1"/>
</dbReference>
<protein>
    <recommendedName>
        <fullName evidence="11">Glucanase</fullName>
        <ecNumber evidence="11">3.2.1.-</ecNumber>
    </recommendedName>
</protein>
<organism evidence="13 14">
    <name type="scientific">Streptomyces roseirectus</name>
    <dbReference type="NCBI Taxonomy" id="2768066"/>
    <lineage>
        <taxon>Bacteria</taxon>
        <taxon>Bacillati</taxon>
        <taxon>Actinomycetota</taxon>
        <taxon>Actinomycetes</taxon>
        <taxon>Kitasatosporales</taxon>
        <taxon>Streptomycetaceae</taxon>
        <taxon>Streptomyces</taxon>
    </lineage>
</organism>
<feature type="compositionally biased region" description="Low complexity" evidence="12">
    <location>
        <begin position="13"/>
        <end position="23"/>
    </location>
</feature>
<feature type="binding site" evidence="9">
    <location>
        <position position="218"/>
    </location>
    <ligand>
        <name>substrate</name>
    </ligand>
</feature>
<dbReference type="EC" id="3.2.1.-" evidence="11"/>
<dbReference type="PANTHER" id="PTHR34876">
    <property type="match status" value="1"/>
</dbReference>
<dbReference type="InterPro" id="IPR036434">
    <property type="entry name" value="Beta_cellobiohydrolase_sf"/>
</dbReference>
<reference evidence="13 14" key="1">
    <citation type="submission" date="2020-08" db="EMBL/GenBank/DDBJ databases">
        <title>A novel species.</title>
        <authorList>
            <person name="Gao J."/>
        </authorList>
    </citation>
    <scope>NUCLEOTIDE SEQUENCE [LARGE SCALE GENOMIC DNA]</scope>
    <source>
        <strain evidence="13 14">CRXT-G-22</strain>
    </source>
</reference>
<keyword evidence="5 11" id="KW-0119">Carbohydrate metabolism</keyword>
<feature type="active site" description="Proton acceptor" evidence="8">
    <location>
        <position position="322"/>
    </location>
</feature>
<keyword evidence="4" id="KW-1015">Disulfide bond</keyword>
<dbReference type="GO" id="GO:0004553">
    <property type="term" value="F:hydrolase activity, hydrolyzing O-glycosyl compounds"/>
    <property type="evidence" value="ECO:0007669"/>
    <property type="project" value="InterPro"/>
</dbReference>
<evidence type="ECO:0000256" key="12">
    <source>
        <dbReference type="SAM" id="MobiDB-lite"/>
    </source>
</evidence>
<evidence type="ECO:0000256" key="8">
    <source>
        <dbReference type="PIRSR" id="PIRSR001100-1"/>
    </source>
</evidence>
<dbReference type="SUPFAM" id="SSF51989">
    <property type="entry name" value="Glycosyl hydrolases family 6, cellulases"/>
    <property type="match status" value="1"/>
</dbReference>
<dbReference type="KEGG" id="sroi:IAG44_20055"/>
<evidence type="ECO:0000256" key="4">
    <source>
        <dbReference type="ARBA" id="ARBA00023157"/>
    </source>
</evidence>
<keyword evidence="6 11" id="KW-0326">Glycosidase</keyword>
<feature type="binding site" evidence="9">
    <location>
        <position position="316"/>
    </location>
    <ligand>
        <name>substrate</name>
    </ligand>
</feature>
<dbReference type="AlphaFoldDB" id="A0A7H0ISU9"/>
<dbReference type="Gene3D" id="3.20.20.40">
    <property type="entry name" value="1, 4-beta cellobiohydrolase"/>
    <property type="match status" value="1"/>
</dbReference>
<keyword evidence="3 11" id="KW-0136">Cellulose degradation</keyword>
<feature type="active site" description="Proton donor" evidence="8">
    <location>
        <position position="173"/>
    </location>
</feature>
<keyword evidence="2 11" id="KW-0378">Hydrolase</keyword>
<evidence type="ECO:0000313" key="14">
    <source>
        <dbReference type="Proteomes" id="UP000516052"/>
    </source>
</evidence>
<keyword evidence="7 11" id="KW-0624">Polysaccharide degradation</keyword>
<dbReference type="PRINTS" id="PR00733">
    <property type="entry name" value="GLHYDRLASE6"/>
</dbReference>
<sequence>MAGAARSEPDSPSPDAATTAPDAAAIVPDAAAAPDAAAIVPDAAATIAGVASPEQAPSSTELWTDPDTPAARQVAAYRDAGRFADAARIERIAREPQATWLTGANPGPEVRRLTTAATVVGRTPVLVAYHIPHRDCGAFSAGGADSSREYRAYVDSFAEGLGDRSAWVILEPDAVPQALAGCANAGLKERLGLLAYAVDRLKAHKNVRVYVDAGHPGWISDLPWLARALNKAGLPRADGFSLNVSNFHTTPTLLTYARRLAQATGHTPHFVFDTSRNGNGPYTGPDPWCNPPSRTLGPPPTLHTNTPSLDAHLWIKRPGESDGTCRGGPPAGVWWPEYALSLTP</sequence>
<dbReference type="PIRSF" id="PIRSF001100">
    <property type="entry name" value="Beta_cellobiohydrolase"/>
    <property type="match status" value="1"/>
</dbReference>
<feature type="binding site" evidence="9">
    <location>
        <position position="100"/>
    </location>
    <ligand>
        <name>substrate</name>
    </ligand>
</feature>
<feature type="region of interest" description="Disordered" evidence="12">
    <location>
        <begin position="1"/>
        <end position="23"/>
    </location>
</feature>
<evidence type="ECO:0000256" key="7">
    <source>
        <dbReference type="ARBA" id="ARBA00023326"/>
    </source>
</evidence>
<dbReference type="InterPro" id="IPR016288">
    <property type="entry name" value="Beta_cellobiohydrolase"/>
</dbReference>
<evidence type="ECO:0000256" key="5">
    <source>
        <dbReference type="ARBA" id="ARBA00023277"/>
    </source>
</evidence>
<feature type="active site" evidence="10">
    <location>
        <position position="135"/>
    </location>
</feature>
<dbReference type="GO" id="GO:0030245">
    <property type="term" value="P:cellulose catabolic process"/>
    <property type="evidence" value="ECO:0007669"/>
    <property type="project" value="UniProtKB-KW"/>
</dbReference>
<feature type="binding site" evidence="9">
    <location>
        <position position="215"/>
    </location>
    <ligand>
        <name>substrate</name>
    </ligand>
</feature>
<feature type="binding site" evidence="9">
    <location>
        <position position="288"/>
    </location>
    <ligand>
        <name>substrate</name>
    </ligand>
</feature>
<evidence type="ECO:0000256" key="3">
    <source>
        <dbReference type="ARBA" id="ARBA00023001"/>
    </source>
</evidence>
<keyword evidence="1" id="KW-0732">Signal</keyword>
<evidence type="ECO:0000313" key="13">
    <source>
        <dbReference type="EMBL" id="QNP75865.1"/>
    </source>
</evidence>
<dbReference type="PANTHER" id="PTHR34876:SF4">
    <property type="entry name" value="1,4-BETA-D-GLUCAN CELLOBIOHYDROLASE C-RELATED"/>
    <property type="match status" value="1"/>
</dbReference>
<evidence type="ECO:0000256" key="1">
    <source>
        <dbReference type="ARBA" id="ARBA00022729"/>
    </source>
</evidence>
<dbReference type="InterPro" id="IPR001524">
    <property type="entry name" value="Glyco_hydro_6_CS"/>
</dbReference>
<dbReference type="Proteomes" id="UP000516052">
    <property type="component" value="Chromosome"/>
</dbReference>
<evidence type="ECO:0000256" key="10">
    <source>
        <dbReference type="PROSITE-ProRule" id="PRU10056"/>
    </source>
</evidence>
<gene>
    <name evidence="13" type="ORF">IAG44_20055</name>
</gene>
<evidence type="ECO:0000256" key="2">
    <source>
        <dbReference type="ARBA" id="ARBA00022801"/>
    </source>
</evidence>
<feature type="binding site" evidence="9">
    <location>
        <position position="246"/>
    </location>
    <ligand>
        <name>substrate</name>
    </ligand>
</feature>
<evidence type="ECO:0000256" key="9">
    <source>
        <dbReference type="PIRSR" id="PIRSR001100-2"/>
    </source>
</evidence>
<evidence type="ECO:0000256" key="11">
    <source>
        <dbReference type="RuleBase" id="RU361186"/>
    </source>
</evidence>
<accession>A0A7H0ISU9</accession>